<dbReference type="InterPro" id="IPR036458">
    <property type="entry name" value="Na:dicarbo_symporter_sf"/>
</dbReference>
<evidence type="ECO:0008006" key="10">
    <source>
        <dbReference type="Google" id="ProtNLM"/>
    </source>
</evidence>
<feature type="compositionally biased region" description="Basic and acidic residues" evidence="7">
    <location>
        <begin position="178"/>
        <end position="188"/>
    </location>
</feature>
<evidence type="ECO:0000256" key="2">
    <source>
        <dbReference type="ARBA" id="ARBA00022448"/>
    </source>
</evidence>
<proteinExistence type="predicted"/>
<evidence type="ECO:0000256" key="4">
    <source>
        <dbReference type="ARBA" id="ARBA00022692"/>
    </source>
</evidence>
<evidence type="ECO:0000256" key="3">
    <source>
        <dbReference type="ARBA" id="ARBA00022475"/>
    </source>
</evidence>
<comment type="subcellular location">
    <subcellularLocation>
        <location evidence="1">Cell membrane</location>
        <topology evidence="1">Multi-pass membrane protein</topology>
    </subcellularLocation>
</comment>
<keyword evidence="3" id="KW-1003">Cell membrane</keyword>
<feature type="compositionally biased region" description="Polar residues" evidence="7">
    <location>
        <begin position="154"/>
        <end position="173"/>
    </location>
</feature>
<evidence type="ECO:0000256" key="1">
    <source>
        <dbReference type="ARBA" id="ARBA00004651"/>
    </source>
</evidence>
<evidence type="ECO:0000313" key="9">
    <source>
        <dbReference type="Proteomes" id="UP000076609"/>
    </source>
</evidence>
<dbReference type="PANTHER" id="PTHR42865:SF7">
    <property type="entry name" value="PROTON_GLUTAMATE-ASPARTATE SYMPORTER"/>
    <property type="match status" value="1"/>
</dbReference>
<keyword evidence="4" id="KW-0812">Transmembrane</keyword>
<dbReference type="PANTHER" id="PTHR42865">
    <property type="entry name" value="PROTON/GLUTAMATE-ASPARTATE SYMPORTER"/>
    <property type="match status" value="1"/>
</dbReference>
<keyword evidence="5" id="KW-1133">Transmembrane helix</keyword>
<evidence type="ECO:0000313" key="8">
    <source>
        <dbReference type="EMBL" id="KZE16107.1"/>
    </source>
</evidence>
<dbReference type="EMBL" id="LQQO01000009">
    <property type="protein sequence ID" value="KZE16107.1"/>
    <property type="molecule type" value="Genomic_DNA"/>
</dbReference>
<reference evidence="9" key="1">
    <citation type="submission" date="2016-01" db="EMBL/GenBank/DDBJ databases">
        <title>Draft genome of Chromobacterium sp. F49.</title>
        <authorList>
            <person name="Hong K.W."/>
        </authorList>
    </citation>
    <scope>NUCLEOTIDE SEQUENCE [LARGE SCALE GENOMIC DNA]</scope>
    <source>
        <strain evidence="9">CN3</strain>
    </source>
</reference>
<evidence type="ECO:0000256" key="6">
    <source>
        <dbReference type="ARBA" id="ARBA00023136"/>
    </source>
</evidence>
<dbReference type="InterPro" id="IPR001991">
    <property type="entry name" value="Na-dicarboxylate_symporter"/>
</dbReference>
<keyword evidence="9" id="KW-1185">Reference proteome</keyword>
<dbReference type="Gene3D" id="1.10.3860.10">
    <property type="entry name" value="Sodium:dicarboxylate symporter"/>
    <property type="match status" value="1"/>
</dbReference>
<keyword evidence="2" id="KW-0813">Transport</keyword>
<dbReference type="Pfam" id="PF00375">
    <property type="entry name" value="SDF"/>
    <property type="match status" value="1"/>
</dbReference>
<evidence type="ECO:0000256" key="7">
    <source>
        <dbReference type="SAM" id="MobiDB-lite"/>
    </source>
</evidence>
<evidence type="ECO:0000256" key="5">
    <source>
        <dbReference type="ARBA" id="ARBA00022989"/>
    </source>
</evidence>
<organism evidence="8 9">
    <name type="scientific">Sphingomonas hankookensis</name>
    <dbReference type="NCBI Taxonomy" id="563996"/>
    <lineage>
        <taxon>Bacteria</taxon>
        <taxon>Pseudomonadati</taxon>
        <taxon>Pseudomonadota</taxon>
        <taxon>Alphaproteobacteria</taxon>
        <taxon>Sphingomonadales</taxon>
        <taxon>Sphingomonadaceae</taxon>
        <taxon>Sphingomonas</taxon>
    </lineage>
</organism>
<keyword evidence="6" id="KW-0472">Membrane</keyword>
<name>A0ABR5YF01_9SPHN</name>
<sequence length="188" mass="19471">MIRVRRARLASQLGFVAQFLGLPLHGGDYALIVMVSVLGSAATAGLTGATVMLTLTLTTLGLPLEGGAGLLLAIYPILDLGRTAVNVAGRMLVPVIVAKCEGLLTSPADAPPELALGWQQRCVAIGCGPSAPIPACPASCQRSLDNGLLDTESDSPASLSSFDCLTKAPQSQPKRQRTLADFHKATPR</sequence>
<protein>
    <recommendedName>
        <fullName evidence="10">Sodium:dicarboxylate symporter</fullName>
    </recommendedName>
</protein>
<dbReference type="Proteomes" id="UP000076609">
    <property type="component" value="Unassembled WGS sequence"/>
</dbReference>
<gene>
    <name evidence="8" type="ORF">AVT10_12815</name>
</gene>
<dbReference type="SUPFAM" id="SSF118215">
    <property type="entry name" value="Proton glutamate symport protein"/>
    <property type="match status" value="1"/>
</dbReference>
<feature type="region of interest" description="Disordered" evidence="7">
    <location>
        <begin position="151"/>
        <end position="188"/>
    </location>
</feature>
<comment type="caution">
    <text evidence="8">The sequence shown here is derived from an EMBL/GenBank/DDBJ whole genome shotgun (WGS) entry which is preliminary data.</text>
</comment>
<accession>A0ABR5YF01</accession>